<dbReference type="InterPro" id="IPR050807">
    <property type="entry name" value="TransReg_Diox_bact_type"/>
</dbReference>
<dbReference type="CDD" id="cd02209">
    <property type="entry name" value="cupin_XRE_C"/>
    <property type="match status" value="1"/>
</dbReference>
<evidence type="ECO:0000256" key="2">
    <source>
        <dbReference type="SAM" id="MobiDB-lite"/>
    </source>
</evidence>
<dbReference type="CDD" id="cd00093">
    <property type="entry name" value="HTH_XRE"/>
    <property type="match status" value="1"/>
</dbReference>
<dbReference type="OrthoDB" id="9805356at2"/>
<keyword evidence="1" id="KW-0238">DNA-binding</keyword>
<dbReference type="Proteomes" id="UP000295765">
    <property type="component" value="Unassembled WGS sequence"/>
</dbReference>
<dbReference type="InterPro" id="IPR013096">
    <property type="entry name" value="Cupin_2"/>
</dbReference>
<dbReference type="GO" id="GO:0003700">
    <property type="term" value="F:DNA-binding transcription factor activity"/>
    <property type="evidence" value="ECO:0007669"/>
    <property type="project" value="TreeGrafter"/>
</dbReference>
<dbReference type="PROSITE" id="PS50943">
    <property type="entry name" value="HTH_CROC1"/>
    <property type="match status" value="1"/>
</dbReference>
<dbReference type="PANTHER" id="PTHR46797:SF20">
    <property type="entry name" value="BLR4304 PROTEIN"/>
    <property type="match status" value="1"/>
</dbReference>
<dbReference type="Pfam" id="PF01381">
    <property type="entry name" value="HTH_3"/>
    <property type="match status" value="1"/>
</dbReference>
<dbReference type="Gene3D" id="1.10.260.40">
    <property type="entry name" value="lambda repressor-like DNA-binding domains"/>
    <property type="match status" value="1"/>
</dbReference>
<dbReference type="InterPro" id="IPR014710">
    <property type="entry name" value="RmlC-like_jellyroll"/>
</dbReference>
<feature type="domain" description="HTH cro/C1-type" evidence="3">
    <location>
        <begin position="20"/>
        <end position="74"/>
    </location>
</feature>
<keyword evidence="5" id="KW-1185">Reference proteome</keyword>
<dbReference type="InterPro" id="IPR001387">
    <property type="entry name" value="Cro/C1-type_HTH"/>
</dbReference>
<dbReference type="Pfam" id="PF07883">
    <property type="entry name" value="Cupin_2"/>
    <property type="match status" value="1"/>
</dbReference>
<feature type="region of interest" description="Disordered" evidence="2">
    <location>
        <begin position="199"/>
        <end position="223"/>
    </location>
</feature>
<dbReference type="GO" id="GO:0003677">
    <property type="term" value="F:DNA binding"/>
    <property type="evidence" value="ECO:0007669"/>
    <property type="project" value="UniProtKB-KW"/>
</dbReference>
<dbReference type="RefSeq" id="WP_132540181.1">
    <property type="nucleotide sequence ID" value="NZ_SLWY01000006.1"/>
</dbReference>
<evidence type="ECO:0000256" key="1">
    <source>
        <dbReference type="ARBA" id="ARBA00023125"/>
    </source>
</evidence>
<organism evidence="4 5">
    <name type="scientific">Plasticicumulans lactativorans</name>
    <dbReference type="NCBI Taxonomy" id="1133106"/>
    <lineage>
        <taxon>Bacteria</taxon>
        <taxon>Pseudomonadati</taxon>
        <taxon>Pseudomonadota</taxon>
        <taxon>Gammaproteobacteria</taxon>
        <taxon>Candidatus Competibacteraceae</taxon>
        <taxon>Plasticicumulans</taxon>
    </lineage>
</organism>
<protein>
    <submittedName>
        <fullName evidence="4">XRE family transcriptional regulator</fullName>
    </submittedName>
</protein>
<dbReference type="SUPFAM" id="SSF47413">
    <property type="entry name" value="lambda repressor-like DNA-binding domains"/>
    <property type="match status" value="1"/>
</dbReference>
<dbReference type="SUPFAM" id="SSF51182">
    <property type="entry name" value="RmlC-like cupins"/>
    <property type="match status" value="1"/>
</dbReference>
<evidence type="ECO:0000313" key="4">
    <source>
        <dbReference type="EMBL" id="TCO81996.1"/>
    </source>
</evidence>
<dbReference type="InterPro" id="IPR010982">
    <property type="entry name" value="Lambda_DNA-bd_dom_sf"/>
</dbReference>
<dbReference type="InterPro" id="IPR011051">
    <property type="entry name" value="RmlC_Cupin_sf"/>
</dbReference>
<dbReference type="Gene3D" id="2.60.120.10">
    <property type="entry name" value="Jelly Rolls"/>
    <property type="match status" value="1"/>
</dbReference>
<gene>
    <name evidence="4" type="ORF">EV699_10691</name>
</gene>
<evidence type="ECO:0000313" key="5">
    <source>
        <dbReference type="Proteomes" id="UP000295765"/>
    </source>
</evidence>
<dbReference type="EMBL" id="SLWY01000006">
    <property type="protein sequence ID" value="TCO81996.1"/>
    <property type="molecule type" value="Genomic_DNA"/>
</dbReference>
<sequence length="223" mass="24363">MSRTPRISPPPPDTSLGKRLRALRAARAWTLAELAAASGLARSTLSKIENDLMSPTYDNLLKLADGLGVDVTELFATPQEAMGAGRRSLCRAGEGQLHRTPHYEHALLCTDLAHKRMMPFESRIRARAVAEFEDWSRHAGEEFIYVLDGTIEVHTEFYQPVALGPGDSLYLDSRMGHRVISTSREDARVLWVSTHPQTRAAVQPVPGGEAAADTPPTAGARPS</sequence>
<dbReference type="SMART" id="SM00530">
    <property type="entry name" value="HTH_XRE"/>
    <property type="match status" value="1"/>
</dbReference>
<name>A0A4V2SD57_9GAMM</name>
<evidence type="ECO:0000259" key="3">
    <source>
        <dbReference type="PROSITE" id="PS50943"/>
    </source>
</evidence>
<accession>A0A4V2SD57</accession>
<proteinExistence type="predicted"/>
<reference evidence="4 5" key="1">
    <citation type="submission" date="2019-03" db="EMBL/GenBank/DDBJ databases">
        <title>Genomic Encyclopedia of Type Strains, Phase IV (KMG-IV): sequencing the most valuable type-strain genomes for metagenomic binning, comparative biology and taxonomic classification.</title>
        <authorList>
            <person name="Goeker M."/>
        </authorList>
    </citation>
    <scope>NUCLEOTIDE SEQUENCE [LARGE SCALE GENOMIC DNA]</scope>
    <source>
        <strain evidence="4 5">DSM 25287</strain>
    </source>
</reference>
<comment type="caution">
    <text evidence="4">The sequence shown here is derived from an EMBL/GenBank/DDBJ whole genome shotgun (WGS) entry which is preliminary data.</text>
</comment>
<dbReference type="AlphaFoldDB" id="A0A4V2SD57"/>
<dbReference type="GO" id="GO:0005829">
    <property type="term" value="C:cytosol"/>
    <property type="evidence" value="ECO:0007669"/>
    <property type="project" value="TreeGrafter"/>
</dbReference>
<dbReference type="PANTHER" id="PTHR46797">
    <property type="entry name" value="HTH-TYPE TRANSCRIPTIONAL REGULATOR"/>
    <property type="match status" value="1"/>
</dbReference>